<name>M1WMF2_PSEP2</name>
<keyword evidence="6" id="KW-0975">Bacterial flagellum</keyword>
<organism evidence="9 10">
    <name type="scientific">Pseudodesulfovibrio piezophilus (strain DSM 21447 / JCM 15486 / C1TLV30)</name>
    <name type="common">Desulfovibrio piezophilus</name>
    <dbReference type="NCBI Taxonomy" id="1322246"/>
    <lineage>
        <taxon>Bacteria</taxon>
        <taxon>Pseudomonadati</taxon>
        <taxon>Thermodesulfobacteriota</taxon>
        <taxon>Desulfovibrionia</taxon>
        <taxon>Desulfovibrionales</taxon>
        <taxon>Desulfovibrionaceae</taxon>
    </lineage>
</organism>
<protein>
    <recommendedName>
        <fullName evidence="4">Flagellar hook-associated protein 1</fullName>
    </recommendedName>
</protein>
<dbReference type="OrthoDB" id="9802553at2"/>
<proteinExistence type="inferred from homology"/>
<dbReference type="InterPro" id="IPR053927">
    <property type="entry name" value="FlgK_helical"/>
</dbReference>
<gene>
    <name evidence="9" type="ordered locus">BN4_12265</name>
</gene>
<feature type="domain" description="Flagellar basal-body/hook protein C-terminal" evidence="7">
    <location>
        <begin position="629"/>
        <end position="668"/>
    </location>
</feature>
<dbReference type="PANTHER" id="PTHR30033">
    <property type="entry name" value="FLAGELLAR HOOK-ASSOCIATED PROTEIN 1"/>
    <property type="match status" value="1"/>
</dbReference>
<dbReference type="GO" id="GO:0005198">
    <property type="term" value="F:structural molecule activity"/>
    <property type="evidence" value="ECO:0007669"/>
    <property type="project" value="InterPro"/>
</dbReference>
<dbReference type="AlphaFoldDB" id="M1WMF2"/>
<comment type="subcellular location">
    <subcellularLocation>
        <location evidence="1">Bacterial flagellum</location>
    </subcellularLocation>
    <subcellularLocation>
        <location evidence="2">Secreted</location>
    </subcellularLocation>
</comment>
<dbReference type="GO" id="GO:0005576">
    <property type="term" value="C:extracellular region"/>
    <property type="evidence" value="ECO:0007669"/>
    <property type="project" value="UniProtKB-SubCell"/>
</dbReference>
<dbReference type="PRINTS" id="PR01005">
    <property type="entry name" value="FLGHOOKAP1"/>
</dbReference>
<dbReference type="STRING" id="1322246.BN4_12265"/>
<evidence type="ECO:0000256" key="1">
    <source>
        <dbReference type="ARBA" id="ARBA00004365"/>
    </source>
</evidence>
<dbReference type="Proteomes" id="UP000011724">
    <property type="component" value="Chromosome"/>
</dbReference>
<accession>M1WMF2</accession>
<evidence type="ECO:0000256" key="5">
    <source>
        <dbReference type="ARBA" id="ARBA00022525"/>
    </source>
</evidence>
<dbReference type="HOGENOM" id="CLU_012762_1_3_7"/>
<sequence>MINNLYNLGLNALNNAQVSIANASNNIANADTAGYQRTSVTYETGDSITLYGLTVGTGAEITSIQSQLDKYVEAQYLDASADLTRYNSSLTYLSQLDSLLDQTDGGLNDTLSEFWDSWNELVTDPDSLSAREALLGDTESLIYGITSTQEELQNAVDSINTEIQSEVDAANQLIDDIAAANEAIAANPDDNQLISDRTQMIRDLNDILGVDTIEQSNGQVTVLTEEGYNLVDGTETHYLTYGSERTTESLMDTSTYDGEIQYSGDSSEEILLEFVSSGTDGTAQFKVSLDGGSTWVEDENGDTMLYTADDESGSVEIEGVEIWFDGSGDHEVGDRYSVVAKTGLYYEKADGTEVNITPLTDESGDDVSGRVASGTLAGLYTTRDDAVSETMDALDDFAEAIIWEVNSAHATGAGLEGHTGLTGSYAVEDSSALLSNSGLDFADKIESGDLELITYDSDGEVSTSAIISYDASTDSLDDIIADINTAFGGELTASVDADGFIQLSSDTDMTFEIAGDSTNLMAALGVNTYFTGTDASTISLDSYVADDPSHINAGVVSSDGSVVSGDNTVASAIYSLSTEAVTVGDQQTTIAGYLSGIVSSVGSAASSAELKATYASTSAEYLYEQQASASEVSVDEELIDLTKYQQAYQAAAEIITVTRTMMETVLDMV</sequence>
<comment type="similarity">
    <text evidence="3">Belongs to the flagella basal body rod proteins family.</text>
</comment>
<keyword evidence="9" id="KW-0966">Cell projection</keyword>
<dbReference type="eggNOG" id="COG1256">
    <property type="taxonomic scope" value="Bacteria"/>
</dbReference>
<evidence type="ECO:0000259" key="8">
    <source>
        <dbReference type="Pfam" id="PF22638"/>
    </source>
</evidence>
<dbReference type="RefSeq" id="WP_015415543.1">
    <property type="nucleotide sequence ID" value="NC_020409.1"/>
</dbReference>
<keyword evidence="5" id="KW-0964">Secreted</keyword>
<dbReference type="Pfam" id="PF06429">
    <property type="entry name" value="Flg_bbr_C"/>
    <property type="match status" value="1"/>
</dbReference>
<dbReference type="PANTHER" id="PTHR30033:SF1">
    <property type="entry name" value="FLAGELLAR HOOK-ASSOCIATED PROTEIN 1"/>
    <property type="match status" value="1"/>
</dbReference>
<dbReference type="GO" id="GO:0044780">
    <property type="term" value="P:bacterial-type flagellum assembly"/>
    <property type="evidence" value="ECO:0007669"/>
    <property type="project" value="InterPro"/>
</dbReference>
<keyword evidence="9" id="KW-0969">Cilium</keyword>
<evidence type="ECO:0000313" key="10">
    <source>
        <dbReference type="Proteomes" id="UP000011724"/>
    </source>
</evidence>
<keyword evidence="10" id="KW-1185">Reference proteome</keyword>
<dbReference type="PATRIC" id="fig|879567.3.peg.2412"/>
<dbReference type="BioCyc" id="DPIE1322246:BN4_RS11375-MONOMER"/>
<dbReference type="InterPro" id="IPR010930">
    <property type="entry name" value="Flg_bb/hook_C_dom"/>
</dbReference>
<dbReference type="GO" id="GO:0009424">
    <property type="term" value="C:bacterial-type flagellum hook"/>
    <property type="evidence" value="ECO:0007669"/>
    <property type="project" value="InterPro"/>
</dbReference>
<evidence type="ECO:0000256" key="3">
    <source>
        <dbReference type="ARBA" id="ARBA00009677"/>
    </source>
</evidence>
<evidence type="ECO:0000259" key="7">
    <source>
        <dbReference type="Pfam" id="PF06429"/>
    </source>
</evidence>
<reference evidence="9 10" key="1">
    <citation type="journal article" date="2013" name="PLoS ONE">
        <title>The first genomic and proteomic characterization of a deep-sea sulfate reducer: insights into the piezophilic lifestyle of Desulfovibrio piezophilus.</title>
        <authorList>
            <person name="Pradel N."/>
            <person name="Ji B."/>
            <person name="Gimenez G."/>
            <person name="Talla E."/>
            <person name="Lenoble P."/>
            <person name="Garel M."/>
            <person name="Tamburini C."/>
            <person name="Fourquet P."/>
            <person name="Lebrun R."/>
            <person name="Bertin P."/>
            <person name="Denis Y."/>
            <person name="Pophillat M."/>
            <person name="Barbe V."/>
            <person name="Ollivier B."/>
            <person name="Dolla A."/>
        </authorList>
    </citation>
    <scope>NUCLEOTIDE SEQUENCE [LARGE SCALE GENOMIC DNA]</scope>
    <source>
        <strain evidence="10">DSM 10523 / SB164P1</strain>
    </source>
</reference>
<dbReference type="KEGG" id="dpi:BN4_12265"/>
<keyword evidence="9" id="KW-0282">Flagellum</keyword>
<evidence type="ECO:0000256" key="4">
    <source>
        <dbReference type="ARBA" id="ARBA00016244"/>
    </source>
</evidence>
<evidence type="ECO:0000313" key="9">
    <source>
        <dbReference type="EMBL" id="CCH49500.1"/>
    </source>
</evidence>
<reference evidence="10" key="2">
    <citation type="journal article" date="2013" name="Stand. Genomic Sci.">
        <title>Complete genome sequence of Desulfocapsa sulfexigens, a marine deltaproteobacterium specialized in disproportionating inorganic sulfur compounds.</title>
        <authorList>
            <person name="Finster K.W."/>
            <person name="Kjeldsen K.U."/>
            <person name="Kube M."/>
            <person name="Reinhardt R."/>
            <person name="Mussmann M."/>
            <person name="Amann R."/>
            <person name="Schreiber L."/>
        </authorList>
    </citation>
    <scope>NUCLEOTIDE SEQUENCE [LARGE SCALE GENOMIC DNA]</scope>
    <source>
        <strain evidence="10">DSM 10523 / SB164P1</strain>
    </source>
</reference>
<evidence type="ECO:0000256" key="6">
    <source>
        <dbReference type="ARBA" id="ARBA00023143"/>
    </source>
</evidence>
<evidence type="ECO:0000256" key="2">
    <source>
        <dbReference type="ARBA" id="ARBA00004613"/>
    </source>
</evidence>
<dbReference type="InterPro" id="IPR002371">
    <property type="entry name" value="FlgK"/>
</dbReference>
<dbReference type="SUPFAM" id="SSF64518">
    <property type="entry name" value="Phase 1 flagellin"/>
    <property type="match status" value="1"/>
</dbReference>
<feature type="domain" description="Flagellar hook-associated protein FlgK helical" evidence="8">
    <location>
        <begin position="93"/>
        <end position="252"/>
    </location>
</feature>
<dbReference type="Pfam" id="PF22638">
    <property type="entry name" value="FlgK_D1"/>
    <property type="match status" value="2"/>
</dbReference>
<feature type="domain" description="Flagellar hook-associated protein FlgK helical" evidence="8">
    <location>
        <begin position="348"/>
        <end position="420"/>
    </location>
</feature>
<dbReference type="EMBL" id="FO203427">
    <property type="protein sequence ID" value="CCH49500.1"/>
    <property type="molecule type" value="Genomic_DNA"/>
</dbReference>